<feature type="compositionally biased region" description="Basic and acidic residues" evidence="1">
    <location>
        <begin position="237"/>
        <end position="249"/>
    </location>
</feature>
<feature type="region of interest" description="Disordered" evidence="1">
    <location>
        <begin position="279"/>
        <end position="320"/>
    </location>
</feature>
<name>A0ABM4AXU6_VANTA</name>
<dbReference type="Proteomes" id="UP001652626">
    <property type="component" value="Chromosome 31"/>
</dbReference>
<dbReference type="GeneID" id="113392152"/>
<dbReference type="RefSeq" id="XP_064076118.1">
    <property type="nucleotide sequence ID" value="XM_064220048.1"/>
</dbReference>
<feature type="region of interest" description="Disordered" evidence="1">
    <location>
        <begin position="135"/>
        <end position="184"/>
    </location>
</feature>
<proteinExistence type="predicted"/>
<accession>A0ABM4AXU6</accession>
<feature type="region of interest" description="Disordered" evidence="1">
    <location>
        <begin position="226"/>
        <end position="249"/>
    </location>
</feature>
<reference evidence="3" key="1">
    <citation type="submission" date="2025-08" db="UniProtKB">
        <authorList>
            <consortium name="RefSeq"/>
        </authorList>
    </citation>
    <scope>IDENTIFICATION</scope>
    <source>
        <tissue evidence="3">Whole body</tissue>
    </source>
</reference>
<keyword evidence="2" id="KW-1185">Reference proteome</keyword>
<feature type="compositionally biased region" description="Basic and acidic residues" evidence="1">
    <location>
        <begin position="141"/>
        <end position="155"/>
    </location>
</feature>
<organism evidence="2 3">
    <name type="scientific">Vanessa tameamea</name>
    <name type="common">Kamehameha butterfly</name>
    <dbReference type="NCBI Taxonomy" id="334116"/>
    <lineage>
        <taxon>Eukaryota</taxon>
        <taxon>Metazoa</taxon>
        <taxon>Ecdysozoa</taxon>
        <taxon>Arthropoda</taxon>
        <taxon>Hexapoda</taxon>
        <taxon>Insecta</taxon>
        <taxon>Pterygota</taxon>
        <taxon>Neoptera</taxon>
        <taxon>Endopterygota</taxon>
        <taxon>Lepidoptera</taxon>
        <taxon>Glossata</taxon>
        <taxon>Ditrysia</taxon>
        <taxon>Papilionoidea</taxon>
        <taxon>Nymphalidae</taxon>
        <taxon>Nymphalinae</taxon>
        <taxon>Vanessa</taxon>
    </lineage>
</organism>
<feature type="compositionally biased region" description="Basic and acidic residues" evidence="1">
    <location>
        <begin position="291"/>
        <end position="313"/>
    </location>
</feature>
<evidence type="ECO:0000313" key="3">
    <source>
        <dbReference type="RefSeq" id="XP_064076118.1"/>
    </source>
</evidence>
<sequence>MTLNTVLIFVIFSNHQSIIEGHFDNTNSAKYKKDLIEIIKSLNYATTDKIEVKTNKVANKDNSDELSDGEKERKLQEILRLLKRNYNGEKHYNELQNNPIHSGARLYFIKNPEVLEEYRNYLRRKKILPLSSEEVDYEGEDDHKKSKESKRRSEFKTGSTELSEANDFDRAESQEYKEPINETSVETTQTLLSDYVQDKPSVIDDDAIQIQPKKIDLKDVVKEILSKSNDETNTSFEEPKSRATNENNLVRREKIDWADSNEKIDKDISVKHVKIEKPYKATKKKAKKHKSSDDRKEKRIYDEPVIERDDNYKSKPKLNYRKPKIDSKKDYFSYGRTSIPFIGKKGIYEDK</sequence>
<evidence type="ECO:0000256" key="1">
    <source>
        <dbReference type="SAM" id="MobiDB-lite"/>
    </source>
</evidence>
<feature type="compositionally biased region" description="Basic residues" evidence="1">
    <location>
        <begin position="280"/>
        <end position="290"/>
    </location>
</feature>
<protein>
    <submittedName>
        <fullName evidence="3">Uncharacterized protein LOC113392152</fullName>
    </submittedName>
</protein>
<gene>
    <name evidence="3" type="primary">LOC113392152</name>
</gene>
<evidence type="ECO:0000313" key="2">
    <source>
        <dbReference type="Proteomes" id="UP001652626"/>
    </source>
</evidence>
<feature type="compositionally biased region" description="Basic and acidic residues" evidence="1">
    <location>
        <begin position="167"/>
        <end position="180"/>
    </location>
</feature>